<dbReference type="RefSeq" id="WP_134118013.1">
    <property type="nucleotide sequence ID" value="NZ_SOEG01000027.1"/>
</dbReference>
<evidence type="ECO:0000259" key="1">
    <source>
        <dbReference type="PROSITE" id="PS51782"/>
    </source>
</evidence>
<dbReference type="SMART" id="SM00257">
    <property type="entry name" value="LysM"/>
    <property type="match status" value="1"/>
</dbReference>
<organism evidence="2 3">
    <name type="scientific">Orenia marismortui</name>
    <dbReference type="NCBI Taxonomy" id="46469"/>
    <lineage>
        <taxon>Bacteria</taxon>
        <taxon>Bacillati</taxon>
        <taxon>Bacillota</taxon>
        <taxon>Clostridia</taxon>
        <taxon>Halanaerobiales</taxon>
        <taxon>Halobacteroidaceae</taxon>
        <taxon>Orenia</taxon>
    </lineage>
</organism>
<gene>
    <name evidence="2" type="ORF">C7959_12728</name>
</gene>
<feature type="domain" description="LysM" evidence="1">
    <location>
        <begin position="1"/>
        <end position="45"/>
    </location>
</feature>
<dbReference type="STRING" id="926561.GCA_000379025_02338"/>
<reference evidence="2 3" key="1">
    <citation type="submission" date="2019-03" db="EMBL/GenBank/DDBJ databases">
        <title>Subsurface microbial communities from deep shales in Ohio and West Virginia, USA.</title>
        <authorList>
            <person name="Wrighton K."/>
        </authorList>
    </citation>
    <scope>NUCLEOTIDE SEQUENCE [LARGE SCALE GENOMIC DNA]</scope>
    <source>
        <strain evidence="2 3">MSL 6dP</strain>
    </source>
</reference>
<dbReference type="SUPFAM" id="SSF54106">
    <property type="entry name" value="LysM domain"/>
    <property type="match status" value="1"/>
</dbReference>
<dbReference type="PANTHER" id="PTHR33734">
    <property type="entry name" value="LYSM DOMAIN-CONTAINING GPI-ANCHORED PROTEIN 2"/>
    <property type="match status" value="1"/>
</dbReference>
<dbReference type="Proteomes" id="UP000295832">
    <property type="component" value="Unassembled WGS sequence"/>
</dbReference>
<evidence type="ECO:0000313" key="3">
    <source>
        <dbReference type="Proteomes" id="UP000295832"/>
    </source>
</evidence>
<name>A0A4R8GRJ7_9FIRM</name>
<dbReference type="Pfam" id="PF01476">
    <property type="entry name" value="LysM"/>
    <property type="match status" value="1"/>
</dbReference>
<dbReference type="Gene3D" id="3.10.350.10">
    <property type="entry name" value="LysM domain"/>
    <property type="match status" value="1"/>
</dbReference>
<dbReference type="InterPro" id="IPR020481">
    <property type="entry name" value="Intracell_prot_inh_BsuPI"/>
</dbReference>
<dbReference type="InterPro" id="IPR036779">
    <property type="entry name" value="LysM_dom_sf"/>
</dbReference>
<dbReference type="GO" id="GO:0008932">
    <property type="term" value="F:lytic endotransglycosylase activity"/>
    <property type="evidence" value="ECO:0007669"/>
    <property type="project" value="TreeGrafter"/>
</dbReference>
<proteinExistence type="predicted"/>
<dbReference type="EMBL" id="SOEG01000027">
    <property type="protein sequence ID" value="TDX48459.1"/>
    <property type="molecule type" value="Genomic_DNA"/>
</dbReference>
<accession>A0A4R8GRJ7</accession>
<protein>
    <submittedName>
        <fullName evidence="2">LysM domain-containing protein</fullName>
    </submittedName>
</protein>
<keyword evidence="3" id="KW-1185">Reference proteome</keyword>
<dbReference type="CDD" id="cd00118">
    <property type="entry name" value="LysM"/>
    <property type="match status" value="1"/>
</dbReference>
<dbReference type="AlphaFoldDB" id="A0A4R8GRJ7"/>
<dbReference type="InterPro" id="IPR018392">
    <property type="entry name" value="LysM"/>
</dbReference>
<dbReference type="Pfam" id="PF12690">
    <property type="entry name" value="BsuPI"/>
    <property type="match status" value="1"/>
</dbReference>
<evidence type="ECO:0000313" key="2">
    <source>
        <dbReference type="EMBL" id="TDX48459.1"/>
    </source>
</evidence>
<dbReference type="PANTHER" id="PTHR33734:SF22">
    <property type="entry name" value="MEMBRANE-BOUND LYTIC MUREIN TRANSGLYCOSYLASE D"/>
    <property type="match status" value="1"/>
</dbReference>
<sequence length="200" mass="23209">MIYRVRPGDTLYEIAQRFGTTVQNLVELNDIENPDLVEVGQVLVVPGAEEDLEEREEIREGERRVEYRTKNFDYIVVNGLLIVMFTDQDSYEAGEYVKVNLVKTNITNTPIKLSYKSGQRIELVAYNRGQRIWTWSADQMFTQATKVITLEPGESLVYKEIWDQESDRGVEIDQGVYRIQGWNVAKEVSDYRLDVFIAIE</sequence>
<dbReference type="PROSITE" id="PS51782">
    <property type="entry name" value="LYSM"/>
    <property type="match status" value="1"/>
</dbReference>
<comment type="caution">
    <text evidence="2">The sequence shown here is derived from an EMBL/GenBank/DDBJ whole genome shotgun (WGS) entry which is preliminary data.</text>
</comment>
<dbReference type="InterPro" id="IPR038144">
    <property type="entry name" value="IPI"/>
</dbReference>
<dbReference type="Gene3D" id="2.60.40.2360">
    <property type="entry name" value="Intracellular proteinase inhibitor BsuPI"/>
    <property type="match status" value="1"/>
</dbReference>